<name>A0A9W6PYA6_9ACTN</name>
<evidence type="ECO:0000313" key="2">
    <source>
        <dbReference type="Proteomes" id="UP001165124"/>
    </source>
</evidence>
<gene>
    <name evidence="1" type="ORF">Arub01_42660</name>
</gene>
<dbReference type="Proteomes" id="UP001165124">
    <property type="component" value="Unassembled WGS sequence"/>
</dbReference>
<proteinExistence type="predicted"/>
<sequence>MTLDAVSAVMRRYRSTGECLNGAYFWCADLIIIDRPGIPAIVEVVRHLIASGELEGACSLLRGDDLASE</sequence>
<reference evidence="1" key="1">
    <citation type="submission" date="2023-02" db="EMBL/GenBank/DDBJ databases">
        <title>Actinomadura rubrobrunea NBRC 14622.</title>
        <authorList>
            <person name="Ichikawa N."/>
            <person name="Sato H."/>
            <person name="Tonouchi N."/>
        </authorList>
    </citation>
    <scope>NUCLEOTIDE SEQUENCE</scope>
    <source>
        <strain evidence="1">NBRC 14622</strain>
    </source>
</reference>
<comment type="caution">
    <text evidence="1">The sequence shown here is derived from an EMBL/GenBank/DDBJ whole genome shotgun (WGS) entry which is preliminary data.</text>
</comment>
<accession>A0A9W6PYA6</accession>
<dbReference type="EMBL" id="BSRZ01000012">
    <property type="protein sequence ID" value="GLW66022.1"/>
    <property type="molecule type" value="Genomic_DNA"/>
</dbReference>
<evidence type="ECO:0000313" key="1">
    <source>
        <dbReference type="EMBL" id="GLW66022.1"/>
    </source>
</evidence>
<dbReference type="AlphaFoldDB" id="A0A9W6PYA6"/>
<keyword evidence="2" id="KW-1185">Reference proteome</keyword>
<dbReference type="RefSeq" id="WP_067913587.1">
    <property type="nucleotide sequence ID" value="NZ_BSRZ01000012.1"/>
</dbReference>
<organism evidence="1 2">
    <name type="scientific">Actinomadura rubrobrunea</name>
    <dbReference type="NCBI Taxonomy" id="115335"/>
    <lineage>
        <taxon>Bacteria</taxon>
        <taxon>Bacillati</taxon>
        <taxon>Actinomycetota</taxon>
        <taxon>Actinomycetes</taxon>
        <taxon>Streptosporangiales</taxon>
        <taxon>Thermomonosporaceae</taxon>
        <taxon>Actinomadura</taxon>
    </lineage>
</organism>
<protein>
    <submittedName>
        <fullName evidence="1">Uncharacterized protein</fullName>
    </submittedName>
</protein>